<name>A0AB38A6V9_9ACTN</name>
<dbReference type="PROSITE" id="PS51094">
    <property type="entry name" value="PTS_EIIA_TYPE_2"/>
    <property type="match status" value="1"/>
</dbReference>
<sequence>MSSIDTSLYTPELVFFDFEATDYVDFFQKFSQIMMEKGYVKDSWCAAITERERTYATGLLFENLPVAIPHVDPQHIIKPYIAIIKPKTSISFEPMAGMVDHPIDTKLIVNLGLLKHAEGQVEVLQAMMGMFMDDNAVADILSQTTAEGMVDCFKRHAN</sequence>
<organism evidence="2 3">
    <name type="scientific">Atopobium minutum</name>
    <dbReference type="NCBI Taxonomy" id="1381"/>
    <lineage>
        <taxon>Bacteria</taxon>
        <taxon>Bacillati</taxon>
        <taxon>Actinomycetota</taxon>
        <taxon>Coriobacteriia</taxon>
        <taxon>Coriobacteriales</taxon>
        <taxon>Atopobiaceae</taxon>
        <taxon>Atopobium</taxon>
    </lineage>
</organism>
<dbReference type="InterPro" id="IPR051541">
    <property type="entry name" value="PTS_SugarTrans_NitroReg"/>
</dbReference>
<dbReference type="InterPro" id="IPR002178">
    <property type="entry name" value="PTS_EIIA_type-2_dom"/>
</dbReference>
<dbReference type="AlphaFoldDB" id="A0AB38A6V9"/>
<protein>
    <submittedName>
        <fullName evidence="2">PTS system IIA component, Gat family</fullName>
    </submittedName>
</protein>
<dbReference type="Pfam" id="PF00359">
    <property type="entry name" value="PTS_EIIA_2"/>
    <property type="match status" value="1"/>
</dbReference>
<dbReference type="SUPFAM" id="SSF55804">
    <property type="entry name" value="Phoshotransferase/anion transport protein"/>
    <property type="match status" value="1"/>
</dbReference>
<dbReference type="InterPro" id="IPR016152">
    <property type="entry name" value="PTrfase/Anion_transptr"/>
</dbReference>
<accession>A0AB38A6V9</accession>
<dbReference type="Gene3D" id="3.40.930.10">
    <property type="entry name" value="Mannitol-specific EII, Chain A"/>
    <property type="match status" value="1"/>
</dbReference>
<dbReference type="Proteomes" id="UP000183687">
    <property type="component" value="Unassembled WGS sequence"/>
</dbReference>
<comment type="caution">
    <text evidence="2">The sequence shown here is derived from an EMBL/GenBank/DDBJ whole genome shotgun (WGS) entry which is preliminary data.</text>
</comment>
<evidence type="ECO:0000259" key="1">
    <source>
        <dbReference type="PROSITE" id="PS51094"/>
    </source>
</evidence>
<evidence type="ECO:0000313" key="3">
    <source>
        <dbReference type="Proteomes" id="UP000183687"/>
    </source>
</evidence>
<gene>
    <name evidence="2" type="ORF">SAMN04489746_1004</name>
</gene>
<dbReference type="PANTHER" id="PTHR47738">
    <property type="entry name" value="PTS SYSTEM FRUCTOSE-LIKE EIIA COMPONENT-RELATED"/>
    <property type="match status" value="1"/>
</dbReference>
<dbReference type="RefSeq" id="WP_002562839.1">
    <property type="nucleotide sequence ID" value="NZ_CALJSN010000007.1"/>
</dbReference>
<dbReference type="PANTHER" id="PTHR47738:SF3">
    <property type="entry name" value="PHOSPHOTRANSFERASE SYSTEM MANNITOL_FRUCTOSE-SPECIFIC IIA DOMAIN CONTAINING PROTEIN"/>
    <property type="match status" value="1"/>
</dbReference>
<dbReference type="EMBL" id="FNSH01000001">
    <property type="protein sequence ID" value="SEB75313.1"/>
    <property type="molecule type" value="Genomic_DNA"/>
</dbReference>
<feature type="domain" description="PTS EIIA type-2" evidence="1">
    <location>
        <begin position="7"/>
        <end position="156"/>
    </location>
</feature>
<proteinExistence type="predicted"/>
<reference evidence="2 3" key="1">
    <citation type="submission" date="2016-10" db="EMBL/GenBank/DDBJ databases">
        <authorList>
            <person name="Varghese N."/>
            <person name="Submissions S."/>
        </authorList>
    </citation>
    <scope>NUCLEOTIDE SEQUENCE [LARGE SCALE GENOMIC DNA]</scope>
    <source>
        <strain evidence="2 3">DSM 20586</strain>
    </source>
</reference>
<evidence type="ECO:0000313" key="2">
    <source>
        <dbReference type="EMBL" id="SEB75313.1"/>
    </source>
</evidence>